<proteinExistence type="predicted"/>
<reference evidence="2" key="1">
    <citation type="submission" date="2023-08" db="EMBL/GenBank/DDBJ databases">
        <authorList>
            <person name="Alioto T."/>
            <person name="Alioto T."/>
            <person name="Gomez Garrido J."/>
        </authorList>
    </citation>
    <scope>NUCLEOTIDE SEQUENCE</scope>
</reference>
<dbReference type="Pfam" id="PF13417">
    <property type="entry name" value="GST_N_3"/>
    <property type="match status" value="1"/>
</dbReference>
<sequence>MAVRLGSQSLWNNFRKIDNNYLHKNYFLFRKIDTVQKVNHAKYWKGHNSNYFSKKIFNRVSCVAGVTTLICASYYRYVYGDTFNNIPNVLAAKEKGFPQFKISRSIKSKHHPLGVKLTLFQYQTCPFCCKVRAMLDYRGYSYDVVEVNSIWRTQIKWSKYKKVPILVCEGIGEDDYLQINDSSVVMSLFESHLWDNSQSIEKLLTYFPAIESKDTRGKTVYDFPNKYFIMFQEGTPYANDKFLKHKLHDDVRFSLYEACREWNNALQKEPFMGGNSPNLADLSAYGVLSSIEGCTAFQDLLEHTKIGKWYYRTKEAVINHKGIGLQDQFRE</sequence>
<dbReference type="AlphaFoldDB" id="A0AA36EZP6"/>
<organism evidence="2 3">
    <name type="scientific">Octopus vulgaris</name>
    <name type="common">Common octopus</name>
    <dbReference type="NCBI Taxonomy" id="6645"/>
    <lineage>
        <taxon>Eukaryota</taxon>
        <taxon>Metazoa</taxon>
        <taxon>Spiralia</taxon>
        <taxon>Lophotrochozoa</taxon>
        <taxon>Mollusca</taxon>
        <taxon>Cephalopoda</taxon>
        <taxon>Coleoidea</taxon>
        <taxon>Octopodiformes</taxon>
        <taxon>Octopoda</taxon>
        <taxon>Incirrata</taxon>
        <taxon>Octopodidae</taxon>
        <taxon>Octopus</taxon>
    </lineage>
</organism>
<dbReference type="InterPro" id="IPR011767">
    <property type="entry name" value="GLR_AS"/>
</dbReference>
<dbReference type="SUPFAM" id="SSF47616">
    <property type="entry name" value="GST C-terminal domain-like"/>
    <property type="match status" value="1"/>
</dbReference>
<name>A0AA36EZP6_OCTVU</name>
<evidence type="ECO:0000313" key="2">
    <source>
        <dbReference type="EMBL" id="CAI9718085.1"/>
    </source>
</evidence>
<dbReference type="PROSITE" id="PS51354">
    <property type="entry name" value="GLUTAREDOXIN_2"/>
    <property type="match status" value="1"/>
</dbReference>
<dbReference type="PANTHER" id="PTHR12782">
    <property type="entry name" value="MICROSOMAL PROSTAGLANDIN E SYNTHASE-2"/>
    <property type="match status" value="1"/>
</dbReference>
<dbReference type="InterPro" id="IPR036249">
    <property type="entry name" value="Thioredoxin-like_sf"/>
</dbReference>
<evidence type="ECO:0000313" key="3">
    <source>
        <dbReference type="Proteomes" id="UP001162480"/>
    </source>
</evidence>
<dbReference type="PROSITE" id="PS00195">
    <property type="entry name" value="GLUTAREDOXIN_1"/>
    <property type="match status" value="1"/>
</dbReference>
<accession>A0AA36EZP6</accession>
<dbReference type="EMBL" id="OX597815">
    <property type="protein sequence ID" value="CAI9718085.1"/>
    <property type="molecule type" value="Genomic_DNA"/>
</dbReference>
<dbReference type="Gene3D" id="1.20.1050.10">
    <property type="match status" value="1"/>
</dbReference>
<dbReference type="Proteomes" id="UP001162480">
    <property type="component" value="Chromosome 2"/>
</dbReference>
<dbReference type="Gene3D" id="3.40.30.10">
    <property type="entry name" value="Glutaredoxin"/>
    <property type="match status" value="1"/>
</dbReference>
<gene>
    <name evidence="2" type="ORF">OCTVUL_1B025812</name>
</gene>
<feature type="domain" description="GST N-terminal" evidence="1">
    <location>
        <begin position="119"/>
        <end position="191"/>
    </location>
</feature>
<evidence type="ECO:0000259" key="1">
    <source>
        <dbReference type="Pfam" id="PF13417"/>
    </source>
</evidence>
<dbReference type="SUPFAM" id="SSF52833">
    <property type="entry name" value="Thioredoxin-like"/>
    <property type="match status" value="1"/>
</dbReference>
<dbReference type="GO" id="GO:0050220">
    <property type="term" value="F:prostaglandin-E synthase activity"/>
    <property type="evidence" value="ECO:0007669"/>
    <property type="project" value="TreeGrafter"/>
</dbReference>
<protein>
    <submittedName>
        <fullName evidence="2">Prostaglandin E synthase 2-like</fullName>
    </submittedName>
</protein>
<dbReference type="PANTHER" id="PTHR12782:SF5">
    <property type="entry name" value="PROSTAGLANDIN E SYNTHASE 2"/>
    <property type="match status" value="1"/>
</dbReference>
<keyword evidence="3" id="KW-1185">Reference proteome</keyword>
<dbReference type="GO" id="GO:0005739">
    <property type="term" value="C:mitochondrion"/>
    <property type="evidence" value="ECO:0007669"/>
    <property type="project" value="TreeGrafter"/>
</dbReference>
<dbReference type="InterPro" id="IPR004045">
    <property type="entry name" value="Glutathione_S-Trfase_N"/>
</dbReference>
<dbReference type="InterPro" id="IPR036282">
    <property type="entry name" value="Glutathione-S-Trfase_C_sf"/>
</dbReference>